<evidence type="ECO:0000256" key="4">
    <source>
        <dbReference type="ARBA" id="ARBA00022989"/>
    </source>
</evidence>
<feature type="transmembrane region" description="Helical" evidence="6">
    <location>
        <begin position="191"/>
        <end position="213"/>
    </location>
</feature>
<dbReference type="Proteomes" id="UP001600894">
    <property type="component" value="Unassembled WGS sequence"/>
</dbReference>
<feature type="transmembrane region" description="Helical" evidence="6">
    <location>
        <begin position="49"/>
        <end position="70"/>
    </location>
</feature>
<evidence type="ECO:0000313" key="8">
    <source>
        <dbReference type="Proteomes" id="UP001600894"/>
    </source>
</evidence>
<feature type="transmembrane region" description="Helical" evidence="6">
    <location>
        <begin position="321"/>
        <end position="338"/>
    </location>
</feature>
<feature type="transmembrane region" description="Helical" evidence="6">
    <location>
        <begin position="385"/>
        <end position="405"/>
    </location>
</feature>
<feature type="transmembrane region" description="Helical" evidence="6">
    <location>
        <begin position="225"/>
        <end position="250"/>
    </location>
</feature>
<comment type="caution">
    <text evidence="7">The sequence shown here is derived from an EMBL/GenBank/DDBJ whole genome shotgun (WGS) entry which is preliminary data.</text>
</comment>
<keyword evidence="8" id="KW-1185">Reference proteome</keyword>
<feature type="transmembrane region" description="Helical" evidence="6">
    <location>
        <begin position="411"/>
        <end position="429"/>
    </location>
</feature>
<proteinExistence type="predicted"/>
<comment type="subcellular location">
    <subcellularLocation>
        <location evidence="1">Cell membrane</location>
        <topology evidence="1">Multi-pass membrane protein</topology>
    </subcellularLocation>
</comment>
<dbReference type="PIRSF" id="PIRSF006060">
    <property type="entry name" value="AA_transporter"/>
    <property type="match status" value="1"/>
</dbReference>
<evidence type="ECO:0000256" key="2">
    <source>
        <dbReference type="ARBA" id="ARBA00022475"/>
    </source>
</evidence>
<dbReference type="PANTHER" id="PTHR42770">
    <property type="entry name" value="AMINO ACID TRANSPORTER-RELATED"/>
    <property type="match status" value="1"/>
</dbReference>
<feature type="transmembrane region" description="Helical" evidence="6">
    <location>
        <begin position="21"/>
        <end position="43"/>
    </location>
</feature>
<dbReference type="InterPro" id="IPR002293">
    <property type="entry name" value="AA/rel_permease1"/>
</dbReference>
<dbReference type="Pfam" id="PF13520">
    <property type="entry name" value="AA_permease_2"/>
    <property type="match status" value="1"/>
</dbReference>
<dbReference type="PANTHER" id="PTHR42770:SF7">
    <property type="entry name" value="MEMBRANE PROTEIN"/>
    <property type="match status" value="1"/>
</dbReference>
<keyword evidence="4 6" id="KW-1133">Transmembrane helix</keyword>
<keyword evidence="2" id="KW-1003">Cell membrane</keyword>
<evidence type="ECO:0000256" key="6">
    <source>
        <dbReference type="SAM" id="Phobius"/>
    </source>
</evidence>
<dbReference type="RefSeq" id="WP_176256050.1">
    <property type="nucleotide sequence ID" value="NZ_BAABXL010000001.1"/>
</dbReference>
<evidence type="ECO:0000313" key="7">
    <source>
        <dbReference type="EMBL" id="GAA6267941.1"/>
    </source>
</evidence>
<sequence>MEKISSTKQLKQCLGFWDLMGASVGQIIGAGIMTLLGSAIAMTGRSVPLALFIAFVITVCQYIPMIFISGTVRCRGGRYSMVAMLAGKRIAGAYSIIYIFSNLSLSMYALSFASYFVSLLGIGSEQTVALVIITLFFVLNIMGIDKFAQVQKIIVACLILALGVFAAFGVGHIKPGYMDPQQWMPGGMLGLLQAGGLLTFATGGATCIIDLSAEAKNPTRDIPSVIVISTLGVAALYALIAFVAAGVFPVEQVAGQNLSLVAQEILSKPLYVFFMVCGAGFALISTLNSQFAWAPKPTMQACDDGWLPCGLAKLSKWNTPYIILGILYVIAVVCIITGLSVSILSNMCVVANSITTMMINASAVKMPMVASEEWEHSKFKVSKGVLILASAVGTVSAGFNCYLNASRLSAGLLIINIVVIIGSFIFGAVRSKYAHVEVSFEKA</sequence>
<gene>
    <name evidence="7" type="ORF">F130042H8_10010</name>
</gene>
<dbReference type="InterPro" id="IPR050367">
    <property type="entry name" value="APC_superfamily"/>
</dbReference>
<keyword evidence="3 6" id="KW-0812">Transmembrane</keyword>
<dbReference type="EMBL" id="BAABXL010000001">
    <property type="protein sequence ID" value="GAA6267941.1"/>
    <property type="molecule type" value="Genomic_DNA"/>
</dbReference>
<accession>A0ABQ0AV89</accession>
<keyword evidence="5 6" id="KW-0472">Membrane</keyword>
<feature type="transmembrane region" description="Helical" evidence="6">
    <location>
        <begin position="153"/>
        <end position="171"/>
    </location>
</feature>
<organism evidence="7 8">
    <name type="scientific">Enterocloster alcoholdehydrogenati</name>
    <dbReference type="NCBI Taxonomy" id="2547410"/>
    <lineage>
        <taxon>Bacteria</taxon>
        <taxon>Bacillati</taxon>
        <taxon>Bacillota</taxon>
        <taxon>Clostridia</taxon>
        <taxon>Lachnospirales</taxon>
        <taxon>Lachnospiraceae</taxon>
        <taxon>Enterocloster</taxon>
    </lineage>
</organism>
<feature type="transmembrane region" description="Helical" evidence="6">
    <location>
        <begin position="91"/>
        <end position="110"/>
    </location>
</feature>
<name>A0ABQ0AV89_9FIRM</name>
<dbReference type="Gene3D" id="1.20.1740.10">
    <property type="entry name" value="Amino acid/polyamine transporter I"/>
    <property type="match status" value="1"/>
</dbReference>
<feature type="transmembrane region" description="Helical" evidence="6">
    <location>
        <begin position="270"/>
        <end position="289"/>
    </location>
</feature>
<feature type="transmembrane region" description="Helical" evidence="6">
    <location>
        <begin position="116"/>
        <end position="141"/>
    </location>
</feature>
<evidence type="ECO:0000256" key="3">
    <source>
        <dbReference type="ARBA" id="ARBA00022692"/>
    </source>
</evidence>
<reference evidence="7 8" key="1">
    <citation type="submission" date="2024-04" db="EMBL/GenBank/DDBJ databases">
        <title>Defined microbial consortia suppress multidrug-resistant proinflammatory Enterobacteriaceae via ecological control.</title>
        <authorList>
            <person name="Furuichi M."/>
            <person name="Kawaguchi T."/>
            <person name="Pust M."/>
            <person name="Yasuma K."/>
            <person name="Plichta D."/>
            <person name="Hasegawa N."/>
            <person name="Ohya T."/>
            <person name="Bhattarai S."/>
            <person name="Sasajima S."/>
            <person name="Aoto Y."/>
            <person name="Tuganbaev T."/>
            <person name="Yaginuma M."/>
            <person name="Ueda M."/>
            <person name="Okahashi N."/>
            <person name="Amafuji K."/>
            <person name="Kiridooshi Y."/>
            <person name="Sugita K."/>
            <person name="Strazar M."/>
            <person name="Skelly A."/>
            <person name="Suda W."/>
            <person name="Hattori M."/>
            <person name="Nakamoto N."/>
            <person name="Caballero S."/>
            <person name="Norman J."/>
            <person name="Olle B."/>
            <person name="Tanoue T."/>
            <person name="Arita M."/>
            <person name="Bucci V."/>
            <person name="Atarashi K."/>
            <person name="Xavier R."/>
            <person name="Honda K."/>
        </authorList>
    </citation>
    <scope>NUCLEOTIDE SEQUENCE [LARGE SCALE GENOMIC DNA]</scope>
    <source>
        <strain evidence="8">f13</strain>
    </source>
</reference>
<evidence type="ECO:0000256" key="5">
    <source>
        <dbReference type="ARBA" id="ARBA00023136"/>
    </source>
</evidence>
<protein>
    <submittedName>
        <fullName evidence="7">APC family permease</fullName>
    </submittedName>
</protein>
<evidence type="ECO:0000256" key="1">
    <source>
        <dbReference type="ARBA" id="ARBA00004651"/>
    </source>
</evidence>